<keyword evidence="9 12" id="KW-0357">Heparan sulfate</keyword>
<name>A0ABM1M8I8_NICVS</name>
<proteinExistence type="inferred from homology"/>
<keyword evidence="10 12" id="KW-0449">Lipoprotein</keyword>
<comment type="function">
    <text evidence="12">Cell surface proteoglycan.</text>
</comment>
<comment type="similarity">
    <text evidence="2 11">Belongs to the glypican family.</text>
</comment>
<feature type="compositionally biased region" description="Acidic residues" evidence="13">
    <location>
        <begin position="479"/>
        <end position="491"/>
    </location>
</feature>
<evidence type="ECO:0000256" key="14">
    <source>
        <dbReference type="SAM" id="Phobius"/>
    </source>
</evidence>
<protein>
    <submittedName>
        <fullName evidence="16">Glypican-6</fullName>
    </submittedName>
</protein>
<feature type="transmembrane region" description="Helical" evidence="14">
    <location>
        <begin position="12"/>
        <end position="33"/>
    </location>
</feature>
<keyword evidence="4 12" id="KW-0336">GPI-anchor</keyword>
<dbReference type="InterPro" id="IPR001863">
    <property type="entry name" value="Glypican"/>
</dbReference>
<sequence>MAVIENRCFKCIRLVNVQGVLFILLFIASAISATPNGCDSANLTANVDWLKDITLPEKPVQGSICDLSCCGPEAEGLLSMKNRNQVERFARDSISQVVSLLQTRSRKLEELFKEMMIKSKKEFHSMFQRTYGVIYLENSAVFSDFFVELDRYYNHGGISLTETMDHFFTILYQRMFKVINAQYNFNEEYLACIAKDISNMKPFGDVPGKLAVLLKRSFVATRIFHKALNKGSVIAERMLKINISEECGMEITKMHHCDSCTNNAGPGACNAYCTDTLKSCLYMFAELDKNWNKYIDGLDKVAEKLLGPFNIEVVVEPINIKISEAIMNFQENGSEVSNKVFVECGEPDLKKNRKRRQAESEDLEGEVTYQPIKFNSKKKHKKTNSMMKQSPMEKRISEVKQKVKETRNFWSHLPYQFCNNITTASPSEEESCWNGTHLGAYFPKKHEPVFNKPSVLFEQIYALGVVENKLRAAYQGQDEELIDEDEDDEPDIISGSASGDTGTEIDDFDIDPTTTTTTTTTTERILSNDINKDFEDEEERVAAASASDLTKAMIHYILPIVMVWFGGTVADIL</sequence>
<keyword evidence="14" id="KW-1133">Transmembrane helix</keyword>
<evidence type="ECO:0000256" key="2">
    <source>
        <dbReference type="ARBA" id="ARBA00010260"/>
    </source>
</evidence>
<evidence type="ECO:0000256" key="8">
    <source>
        <dbReference type="ARBA" id="ARBA00023180"/>
    </source>
</evidence>
<keyword evidence="15" id="KW-1185">Reference proteome</keyword>
<dbReference type="Proteomes" id="UP000695000">
    <property type="component" value="Unplaced"/>
</dbReference>
<keyword evidence="8" id="KW-0325">Glycoprotein</keyword>
<evidence type="ECO:0000256" key="4">
    <source>
        <dbReference type="ARBA" id="ARBA00022622"/>
    </source>
</evidence>
<dbReference type="GeneID" id="108558484"/>
<dbReference type="PANTHER" id="PTHR10822:SF30">
    <property type="entry name" value="DALLY-LIKE, ISOFORM A"/>
    <property type="match status" value="1"/>
</dbReference>
<evidence type="ECO:0000256" key="7">
    <source>
        <dbReference type="ARBA" id="ARBA00023136"/>
    </source>
</evidence>
<organism evidence="15 16">
    <name type="scientific">Nicrophorus vespilloides</name>
    <name type="common">Boreal carrion beetle</name>
    <dbReference type="NCBI Taxonomy" id="110193"/>
    <lineage>
        <taxon>Eukaryota</taxon>
        <taxon>Metazoa</taxon>
        <taxon>Ecdysozoa</taxon>
        <taxon>Arthropoda</taxon>
        <taxon>Hexapoda</taxon>
        <taxon>Insecta</taxon>
        <taxon>Pterygota</taxon>
        <taxon>Neoptera</taxon>
        <taxon>Endopterygota</taxon>
        <taxon>Coleoptera</taxon>
        <taxon>Polyphaga</taxon>
        <taxon>Staphyliniformia</taxon>
        <taxon>Silphidae</taxon>
        <taxon>Nicrophorinae</taxon>
        <taxon>Nicrophorus</taxon>
    </lineage>
</organism>
<evidence type="ECO:0000256" key="13">
    <source>
        <dbReference type="SAM" id="MobiDB-lite"/>
    </source>
</evidence>
<evidence type="ECO:0000313" key="16">
    <source>
        <dbReference type="RefSeq" id="XP_017770888.1"/>
    </source>
</evidence>
<dbReference type="RefSeq" id="XP_017770888.1">
    <property type="nucleotide sequence ID" value="XM_017915399.1"/>
</dbReference>
<dbReference type="PANTHER" id="PTHR10822">
    <property type="entry name" value="GLYPICAN"/>
    <property type="match status" value="1"/>
</dbReference>
<accession>A0ABM1M8I8</accession>
<evidence type="ECO:0000256" key="10">
    <source>
        <dbReference type="ARBA" id="ARBA00023288"/>
    </source>
</evidence>
<evidence type="ECO:0000256" key="12">
    <source>
        <dbReference type="RuleBase" id="RU003519"/>
    </source>
</evidence>
<feature type="region of interest" description="Disordered" evidence="13">
    <location>
        <begin position="479"/>
        <end position="520"/>
    </location>
</feature>
<evidence type="ECO:0000256" key="11">
    <source>
        <dbReference type="RuleBase" id="RU003518"/>
    </source>
</evidence>
<keyword evidence="7 12" id="KW-0472">Membrane</keyword>
<keyword evidence="14" id="KW-0812">Transmembrane</keyword>
<evidence type="ECO:0000256" key="9">
    <source>
        <dbReference type="ARBA" id="ARBA00023207"/>
    </source>
</evidence>
<reference evidence="16" key="1">
    <citation type="submission" date="2025-08" db="UniProtKB">
        <authorList>
            <consortium name="RefSeq"/>
        </authorList>
    </citation>
    <scope>IDENTIFICATION</scope>
    <source>
        <tissue evidence="16">Whole Larva</tissue>
    </source>
</reference>
<evidence type="ECO:0000256" key="6">
    <source>
        <dbReference type="ARBA" id="ARBA00022974"/>
    </source>
</evidence>
<evidence type="ECO:0000256" key="5">
    <source>
        <dbReference type="ARBA" id="ARBA00022729"/>
    </source>
</evidence>
<keyword evidence="5" id="KW-0732">Signal</keyword>
<gene>
    <name evidence="16" type="primary">LOC108558484</name>
</gene>
<dbReference type="Pfam" id="PF01153">
    <property type="entry name" value="Glypican"/>
    <property type="match status" value="1"/>
</dbReference>
<evidence type="ECO:0000256" key="1">
    <source>
        <dbReference type="ARBA" id="ARBA00004609"/>
    </source>
</evidence>
<evidence type="ECO:0000313" key="15">
    <source>
        <dbReference type="Proteomes" id="UP000695000"/>
    </source>
</evidence>
<evidence type="ECO:0000256" key="3">
    <source>
        <dbReference type="ARBA" id="ARBA00022475"/>
    </source>
</evidence>
<comment type="subcellular location">
    <subcellularLocation>
        <location evidence="1 12">Cell membrane</location>
        <topology evidence="1 12">Lipid-anchor</topology>
        <topology evidence="1 12">GPI-anchor</topology>
    </subcellularLocation>
</comment>
<keyword evidence="3" id="KW-1003">Cell membrane</keyword>
<keyword evidence="6 12" id="KW-0654">Proteoglycan</keyword>